<name>A0A426XVI5_ENSVE</name>
<gene>
    <name evidence="2" type="ORF">B296_00028144</name>
</gene>
<dbReference type="EMBL" id="AMZH03017102">
    <property type="protein sequence ID" value="RRT43496.1"/>
    <property type="molecule type" value="Genomic_DNA"/>
</dbReference>
<dbReference type="AlphaFoldDB" id="A0A426XVI5"/>
<sequence length="142" mass="15606">EDGGEGSLGGLPAYLPIRDVCKRIYERANIFAAVSSIGAKKKSEGTGTIKLDLAFDLVCKKDTHTSVGCFMVQVTHKCMCIVRVVAAYPWQAKEGPLFPGYVRGHYRVRCTVEDPTARIHAYICGEDGVHFSFTRHKANIVS</sequence>
<dbReference type="InterPro" id="IPR057620">
    <property type="entry name" value="POT1A/B-like_OB"/>
</dbReference>
<reference evidence="2 3" key="1">
    <citation type="journal article" date="2014" name="Agronomy (Basel)">
        <title>A Draft Genome Sequence for Ensete ventricosum, the Drought-Tolerant Tree Against Hunger.</title>
        <authorList>
            <person name="Harrison J."/>
            <person name="Moore K.A."/>
            <person name="Paszkiewicz K."/>
            <person name="Jones T."/>
            <person name="Grant M."/>
            <person name="Ambacheew D."/>
            <person name="Muzemil S."/>
            <person name="Studholme D.J."/>
        </authorList>
    </citation>
    <scope>NUCLEOTIDE SEQUENCE [LARGE SCALE GENOMIC DNA]</scope>
</reference>
<evidence type="ECO:0000259" key="1">
    <source>
        <dbReference type="Pfam" id="PF25507"/>
    </source>
</evidence>
<feature type="domain" description="POT1A/B-like OB fold" evidence="1">
    <location>
        <begin position="72"/>
        <end position="135"/>
    </location>
</feature>
<organism evidence="2 3">
    <name type="scientific">Ensete ventricosum</name>
    <name type="common">Abyssinian banana</name>
    <name type="synonym">Musa ensete</name>
    <dbReference type="NCBI Taxonomy" id="4639"/>
    <lineage>
        <taxon>Eukaryota</taxon>
        <taxon>Viridiplantae</taxon>
        <taxon>Streptophyta</taxon>
        <taxon>Embryophyta</taxon>
        <taxon>Tracheophyta</taxon>
        <taxon>Spermatophyta</taxon>
        <taxon>Magnoliopsida</taxon>
        <taxon>Liliopsida</taxon>
        <taxon>Zingiberales</taxon>
        <taxon>Musaceae</taxon>
        <taxon>Ensete</taxon>
    </lineage>
</organism>
<protein>
    <recommendedName>
        <fullName evidence="1">POT1A/B-like OB fold domain-containing protein</fullName>
    </recommendedName>
</protein>
<feature type="non-terminal residue" evidence="2">
    <location>
        <position position="1"/>
    </location>
</feature>
<dbReference type="Pfam" id="PF25507">
    <property type="entry name" value="OB_POT1A"/>
    <property type="match status" value="1"/>
</dbReference>
<dbReference type="Proteomes" id="UP000287651">
    <property type="component" value="Unassembled WGS sequence"/>
</dbReference>
<comment type="caution">
    <text evidence="2">The sequence shown here is derived from an EMBL/GenBank/DDBJ whole genome shotgun (WGS) entry which is preliminary data.</text>
</comment>
<evidence type="ECO:0000313" key="3">
    <source>
        <dbReference type="Proteomes" id="UP000287651"/>
    </source>
</evidence>
<evidence type="ECO:0000313" key="2">
    <source>
        <dbReference type="EMBL" id="RRT43496.1"/>
    </source>
</evidence>
<accession>A0A426XVI5</accession>
<proteinExistence type="predicted"/>